<keyword evidence="2" id="KW-1185">Reference proteome</keyword>
<protein>
    <submittedName>
        <fullName evidence="1">Uncharacterized protein</fullName>
    </submittedName>
</protein>
<evidence type="ECO:0000313" key="2">
    <source>
        <dbReference type="Proteomes" id="UP000178912"/>
    </source>
</evidence>
<evidence type="ECO:0000313" key="1">
    <source>
        <dbReference type="EMBL" id="CZT12963.1"/>
    </source>
</evidence>
<sequence>MDETFRSYTSNFSNPSLPTSLLQLLSNSLVLHQTTPYLPPSSLLALGATSKSLQTLFRETPTVYRYLDLTKVRSAQFEIAAIDHGGEVWRNVQLDENVTEDDFYGGPLRGIFNKIRRQRILQHVQTLNLDGLSVTSDILSDIITQDHFNVRILSLRGVQNLNERKLQQALLYAVRSSRAEGTPKLRAIYIFGPKDPPAPPRQYHSTGSIHQDFSPSDAWSSDGGVVHGLGAQIGAQIGSQWNQKSSSTLTHELACGADKWYQAGGKVLIHTPTLEWANTMLACQDVISFDAVLCNGPRHSPAVLGDGKPVSPWYQSSGAHLSSRVATHSVGGCFSCKRAPEDIAKFKREPLERFPLLAPPPLHSSTVKAAKTPFPGFGDELLLRCTDCLRSRFCENCHKWWCEDCYEIADGGGFFVPGSATHPLEDEVNTPVFAGGSDAVNRNAKVYMGLCVEDCLVTEMMAGAGSNGMWG</sequence>
<gene>
    <name evidence="1" type="ORF">RAG0_16596</name>
</gene>
<dbReference type="EMBL" id="FJUX01000173">
    <property type="protein sequence ID" value="CZT12963.1"/>
    <property type="molecule type" value="Genomic_DNA"/>
</dbReference>
<accession>A0A1E1LR18</accession>
<name>A0A1E1LR18_9HELO</name>
<proteinExistence type="predicted"/>
<dbReference type="Proteomes" id="UP000178912">
    <property type="component" value="Unassembled WGS sequence"/>
</dbReference>
<organism evidence="1 2">
    <name type="scientific">Rhynchosporium agropyri</name>
    <dbReference type="NCBI Taxonomy" id="914238"/>
    <lineage>
        <taxon>Eukaryota</taxon>
        <taxon>Fungi</taxon>
        <taxon>Dikarya</taxon>
        <taxon>Ascomycota</taxon>
        <taxon>Pezizomycotina</taxon>
        <taxon>Leotiomycetes</taxon>
        <taxon>Helotiales</taxon>
        <taxon>Ploettnerulaceae</taxon>
        <taxon>Rhynchosporium</taxon>
    </lineage>
</organism>
<dbReference type="OrthoDB" id="5345494at2759"/>
<reference evidence="2" key="1">
    <citation type="submission" date="2016-03" db="EMBL/GenBank/DDBJ databases">
        <authorList>
            <person name="Guldener U."/>
        </authorList>
    </citation>
    <scope>NUCLEOTIDE SEQUENCE [LARGE SCALE GENOMIC DNA]</scope>
    <source>
        <strain evidence="2">04CH-RAC-A.6.1</strain>
    </source>
</reference>
<dbReference type="AlphaFoldDB" id="A0A1E1LR18"/>